<keyword evidence="2" id="KW-1185">Reference proteome</keyword>
<dbReference type="Pfam" id="PF13589">
    <property type="entry name" value="HATPase_c_3"/>
    <property type="match status" value="1"/>
</dbReference>
<accession>A0A3N7HMG5</accession>
<proteinExistence type="predicted"/>
<organism evidence="1 2">
    <name type="scientific">Populus trichocarpa</name>
    <name type="common">Western balsam poplar</name>
    <name type="synonym">Populus balsamifera subsp. trichocarpa</name>
    <dbReference type="NCBI Taxonomy" id="3694"/>
    <lineage>
        <taxon>Eukaryota</taxon>
        <taxon>Viridiplantae</taxon>
        <taxon>Streptophyta</taxon>
        <taxon>Embryophyta</taxon>
        <taxon>Tracheophyta</taxon>
        <taxon>Spermatophyta</taxon>
        <taxon>Magnoliopsida</taxon>
        <taxon>eudicotyledons</taxon>
        <taxon>Gunneridae</taxon>
        <taxon>Pentapetalae</taxon>
        <taxon>rosids</taxon>
        <taxon>fabids</taxon>
        <taxon>Malpighiales</taxon>
        <taxon>Salicaceae</taxon>
        <taxon>Saliceae</taxon>
        <taxon>Populus</taxon>
    </lineage>
</organism>
<dbReference type="Gene3D" id="3.30.565.10">
    <property type="entry name" value="Histidine kinase-like ATPase, C-terminal domain"/>
    <property type="match status" value="1"/>
</dbReference>
<comment type="caution">
    <text evidence="1">The sequence shown here is derived from an EMBL/GenBank/DDBJ whole genome shotgun (WGS) entry which is preliminary data.</text>
</comment>
<dbReference type="GO" id="GO:0005524">
    <property type="term" value="F:ATP binding"/>
    <property type="evidence" value="ECO:0007669"/>
    <property type="project" value="UniProtKB-KW"/>
</dbReference>
<dbReference type="GO" id="GO:0004519">
    <property type="term" value="F:endonuclease activity"/>
    <property type="evidence" value="ECO:0007669"/>
    <property type="project" value="UniProtKB-KW"/>
</dbReference>
<dbReference type="GO" id="GO:0016887">
    <property type="term" value="F:ATP hydrolysis activity"/>
    <property type="evidence" value="ECO:0007669"/>
    <property type="project" value="InterPro"/>
</dbReference>
<dbReference type="SUPFAM" id="SSF55874">
    <property type="entry name" value="ATPase domain of HSP90 chaperone/DNA topoisomerase II/histidine kinase"/>
    <property type="match status" value="1"/>
</dbReference>
<dbReference type="InterPro" id="IPR041006">
    <property type="entry name" value="Morc_S5"/>
</dbReference>
<dbReference type="GO" id="GO:0005634">
    <property type="term" value="C:nucleus"/>
    <property type="evidence" value="ECO:0007669"/>
    <property type="project" value="UniProtKB-SubCell"/>
</dbReference>
<dbReference type="GO" id="GO:0006325">
    <property type="term" value="P:chromatin organization"/>
    <property type="evidence" value="ECO:0007669"/>
    <property type="project" value="UniProtKB-KW"/>
</dbReference>
<dbReference type="GO" id="GO:0031047">
    <property type="term" value="P:regulatory ncRNA-mediated gene silencing"/>
    <property type="evidence" value="ECO:0007669"/>
    <property type="project" value="UniProtKB-KW"/>
</dbReference>
<dbReference type="PANTHER" id="PTHR23336:SF44">
    <property type="entry name" value="PROTEIN MICRORCHIDIA 6"/>
    <property type="match status" value="1"/>
</dbReference>
<dbReference type="InterPro" id="IPR045261">
    <property type="entry name" value="MORC_ATPase"/>
</dbReference>
<dbReference type="Proteomes" id="UP000006729">
    <property type="component" value="Chromosome 15"/>
</dbReference>
<sequence>MATAALLRSLRRRDVASAPLSSYRSLTNDVSPKWASSNFSQNWAGLSRALSAKPACGDFIGVDLGTANSCAAVMEGKNPKVFENAEGCRITPSAVTFSPKIVAGIFGKSPSKGVNPVGAVAMGAAIQGGILRGGVKELRLLDVAPLSLGIKTRVFSTGTDNKTQVTGIPPPPRGTPQIEVTSDIDQPNTSHILRPLSPHLPIYSPQVHSTFSIVNRISGAYLSALVLFFCLICLKAGSICFTYYSFYQFLFYSSKLILPVVDVTAALALTYHLFYGVRHLLH</sequence>
<dbReference type="GO" id="GO:0006281">
    <property type="term" value="P:DNA repair"/>
    <property type="evidence" value="ECO:0007669"/>
    <property type="project" value="UniProtKB-KW"/>
</dbReference>
<evidence type="ECO:0000313" key="1">
    <source>
        <dbReference type="EMBL" id="RQP00739.2"/>
    </source>
</evidence>
<protein>
    <submittedName>
        <fullName evidence="1">Uncharacterized protein</fullName>
    </submittedName>
</protein>
<dbReference type="EMBL" id="CM009304">
    <property type="protein sequence ID" value="RQP00739.2"/>
    <property type="molecule type" value="Genomic_DNA"/>
</dbReference>
<gene>
    <name evidence="1" type="ORF">POPTR_015G078000v4</name>
</gene>
<dbReference type="GO" id="GO:0003723">
    <property type="term" value="F:RNA binding"/>
    <property type="evidence" value="ECO:0007669"/>
    <property type="project" value="UniProtKB-KW"/>
</dbReference>
<dbReference type="FunFam" id="3.30.565.10:FF:000075">
    <property type="entry name" value="MORC family CW-type zinc finger protein 4"/>
    <property type="match status" value="1"/>
</dbReference>
<reference evidence="1 2" key="1">
    <citation type="journal article" date="2006" name="Science">
        <title>The genome of black cottonwood, Populus trichocarpa (Torr. &amp; Gray).</title>
        <authorList>
            <person name="Tuskan G.A."/>
            <person name="Difazio S."/>
            <person name="Jansson S."/>
            <person name="Bohlmann J."/>
            <person name="Grigoriev I."/>
            <person name="Hellsten U."/>
            <person name="Putnam N."/>
            <person name="Ralph S."/>
            <person name="Rombauts S."/>
            <person name="Salamov A."/>
            <person name="Schein J."/>
            <person name="Sterck L."/>
            <person name="Aerts A."/>
            <person name="Bhalerao R.R."/>
            <person name="Bhalerao R.P."/>
            <person name="Blaudez D."/>
            <person name="Boerjan W."/>
            <person name="Brun A."/>
            <person name="Brunner A."/>
            <person name="Busov V."/>
            <person name="Campbell M."/>
            <person name="Carlson J."/>
            <person name="Chalot M."/>
            <person name="Chapman J."/>
            <person name="Chen G.L."/>
            <person name="Cooper D."/>
            <person name="Coutinho P.M."/>
            <person name="Couturier J."/>
            <person name="Covert S."/>
            <person name="Cronk Q."/>
            <person name="Cunningham R."/>
            <person name="Davis J."/>
            <person name="Degroeve S."/>
            <person name="Dejardin A."/>
            <person name="Depamphilis C."/>
            <person name="Detter J."/>
            <person name="Dirks B."/>
            <person name="Dubchak I."/>
            <person name="Duplessis S."/>
            <person name="Ehlting J."/>
            <person name="Ellis B."/>
            <person name="Gendler K."/>
            <person name="Goodstein D."/>
            <person name="Gribskov M."/>
            <person name="Grimwood J."/>
            <person name="Groover A."/>
            <person name="Gunter L."/>
            <person name="Hamberger B."/>
            <person name="Heinze B."/>
            <person name="Helariutta Y."/>
            <person name="Henrissat B."/>
            <person name="Holligan D."/>
            <person name="Holt R."/>
            <person name="Huang W."/>
            <person name="Islam-Faridi N."/>
            <person name="Jones S."/>
            <person name="Jones-Rhoades M."/>
            <person name="Jorgensen R."/>
            <person name="Joshi C."/>
            <person name="Kangasjarvi J."/>
            <person name="Karlsson J."/>
            <person name="Kelleher C."/>
            <person name="Kirkpatrick R."/>
            <person name="Kirst M."/>
            <person name="Kohler A."/>
            <person name="Kalluri U."/>
            <person name="Larimer F."/>
            <person name="Leebens-Mack J."/>
            <person name="Leple J.C."/>
            <person name="Locascio P."/>
            <person name="Lou Y."/>
            <person name="Lucas S."/>
            <person name="Martin F."/>
            <person name="Montanini B."/>
            <person name="Napoli C."/>
            <person name="Nelson D.R."/>
            <person name="Nelson C."/>
            <person name="Nieminen K."/>
            <person name="Nilsson O."/>
            <person name="Pereda V."/>
            <person name="Peter G."/>
            <person name="Philippe R."/>
            <person name="Pilate G."/>
            <person name="Poliakov A."/>
            <person name="Razumovskaya J."/>
            <person name="Richardson P."/>
            <person name="Rinaldi C."/>
            <person name="Ritland K."/>
            <person name="Rouze P."/>
            <person name="Ryaboy D."/>
            <person name="Schmutz J."/>
            <person name="Schrader J."/>
            <person name="Segerman B."/>
            <person name="Shin H."/>
            <person name="Siddiqui A."/>
            <person name="Sterky F."/>
            <person name="Terry A."/>
            <person name="Tsai C.J."/>
            <person name="Uberbacher E."/>
            <person name="Unneberg P."/>
            <person name="Vahala J."/>
            <person name="Wall K."/>
            <person name="Wessler S."/>
            <person name="Yang G."/>
            <person name="Yin T."/>
            <person name="Douglas C."/>
            <person name="Marra M."/>
            <person name="Sandberg G."/>
            <person name="Van de Peer Y."/>
            <person name="Rokhsar D."/>
        </authorList>
    </citation>
    <scope>NUCLEOTIDE SEQUENCE [LARGE SCALE GENOMIC DNA]</scope>
    <source>
        <strain evidence="2">cv. Nisqually</strain>
    </source>
</reference>
<dbReference type="GO" id="GO:0031349">
    <property type="term" value="P:positive regulation of defense response"/>
    <property type="evidence" value="ECO:0007669"/>
    <property type="project" value="UniProtKB-ARBA"/>
</dbReference>
<dbReference type="InterPro" id="IPR036890">
    <property type="entry name" value="HATPase_C_sf"/>
</dbReference>
<evidence type="ECO:0000313" key="2">
    <source>
        <dbReference type="Proteomes" id="UP000006729"/>
    </source>
</evidence>
<name>A0A3N7HMG5_POPTR</name>
<dbReference type="PANTHER" id="PTHR23336">
    <property type="entry name" value="ZINC FINGER CW-TYPE COILED-COIL DOMAIN PROTEIN 3"/>
    <property type="match status" value="1"/>
</dbReference>
<dbReference type="Pfam" id="PF17942">
    <property type="entry name" value="Morc6_S5"/>
    <property type="match status" value="1"/>
</dbReference>